<organism evidence="2 3">
    <name type="scientific">Streptomyces albipurpureus</name>
    <dbReference type="NCBI Taxonomy" id="2897419"/>
    <lineage>
        <taxon>Bacteria</taxon>
        <taxon>Bacillati</taxon>
        <taxon>Actinomycetota</taxon>
        <taxon>Actinomycetes</taxon>
        <taxon>Kitasatosporales</taxon>
        <taxon>Streptomycetaceae</taxon>
        <taxon>Streptomyces</taxon>
    </lineage>
</organism>
<feature type="domain" description="Major tropism determinant N-terminal" evidence="1">
    <location>
        <begin position="11"/>
        <end position="46"/>
    </location>
</feature>
<dbReference type="Proteomes" id="UP001431429">
    <property type="component" value="Unassembled WGS sequence"/>
</dbReference>
<evidence type="ECO:0000313" key="3">
    <source>
        <dbReference type="Proteomes" id="UP001431429"/>
    </source>
</evidence>
<name>A0ABT0UQB5_9ACTN</name>
<protein>
    <recommendedName>
        <fullName evidence="1">Major tropism determinant N-terminal domain-containing protein</fullName>
    </recommendedName>
</protein>
<comment type="caution">
    <text evidence="2">The sequence shown here is derived from an EMBL/GenBank/DDBJ whole genome shotgun (WGS) entry which is preliminary data.</text>
</comment>
<evidence type="ECO:0000313" key="2">
    <source>
        <dbReference type="EMBL" id="MCM2390189.1"/>
    </source>
</evidence>
<sequence length="88" mass="8777">MAIGSGPISAKRATAAEWTAEDPVLAAGERGYERDTGKVKIGDGSTAWSAITYIGAAVTNCVPAADGTSAGTQLNALLASLRAANIIA</sequence>
<reference evidence="2" key="1">
    <citation type="submission" date="2022-06" db="EMBL/GenBank/DDBJ databases">
        <title>Genome public.</title>
        <authorList>
            <person name="Sun Q."/>
        </authorList>
    </citation>
    <scope>NUCLEOTIDE SEQUENCE</scope>
    <source>
        <strain evidence="2">CWNU-1</strain>
    </source>
</reference>
<dbReference type="InterPro" id="IPR041352">
    <property type="entry name" value="Mtd_N"/>
</dbReference>
<dbReference type="Pfam" id="PF18454">
    <property type="entry name" value="Mtd_N"/>
    <property type="match status" value="1"/>
</dbReference>
<dbReference type="EMBL" id="JAMQAW010000023">
    <property type="protein sequence ID" value="MCM2390189.1"/>
    <property type="molecule type" value="Genomic_DNA"/>
</dbReference>
<gene>
    <name evidence="2" type="ORF">NBG84_18145</name>
</gene>
<dbReference type="RefSeq" id="WP_250920518.1">
    <property type="nucleotide sequence ID" value="NZ_JAMQAW010000023.1"/>
</dbReference>
<evidence type="ECO:0000259" key="1">
    <source>
        <dbReference type="Pfam" id="PF18454"/>
    </source>
</evidence>
<proteinExistence type="predicted"/>
<keyword evidence="3" id="KW-1185">Reference proteome</keyword>
<accession>A0ABT0UQB5</accession>
<dbReference type="SUPFAM" id="SSF69349">
    <property type="entry name" value="Phage fibre proteins"/>
    <property type="match status" value="1"/>
</dbReference>
<dbReference type="Gene3D" id="6.10.140.1630">
    <property type="match status" value="1"/>
</dbReference>